<dbReference type="GO" id="GO:0008270">
    <property type="term" value="F:zinc ion binding"/>
    <property type="evidence" value="ECO:0007669"/>
    <property type="project" value="UniProtKB-KW"/>
</dbReference>
<feature type="region of interest" description="Disordered" evidence="3">
    <location>
        <begin position="318"/>
        <end position="393"/>
    </location>
</feature>
<dbReference type="InterPro" id="IPR000679">
    <property type="entry name" value="Znf_GATA"/>
</dbReference>
<dbReference type="GO" id="GO:0043565">
    <property type="term" value="F:sequence-specific DNA binding"/>
    <property type="evidence" value="ECO:0007669"/>
    <property type="project" value="InterPro"/>
</dbReference>
<gene>
    <name evidence="5" type="primary">zglp1</name>
</gene>
<keyword evidence="2" id="KW-0862">Zinc</keyword>
<evidence type="ECO:0000256" key="2">
    <source>
        <dbReference type="PROSITE-ProRule" id="PRU00094"/>
    </source>
</evidence>
<evidence type="ECO:0000256" key="1">
    <source>
        <dbReference type="ARBA" id="ARBA00023242"/>
    </source>
</evidence>
<evidence type="ECO:0000256" key="3">
    <source>
        <dbReference type="SAM" id="MobiDB-lite"/>
    </source>
</evidence>
<keyword evidence="2" id="KW-0863">Zinc-finger</keyword>
<dbReference type="Gene3D" id="3.30.50.10">
    <property type="entry name" value="Erythroid Transcription Factor GATA-1, subunit A"/>
    <property type="match status" value="1"/>
</dbReference>
<dbReference type="GO" id="GO:0006357">
    <property type="term" value="P:regulation of transcription by RNA polymerase II"/>
    <property type="evidence" value="ECO:0007669"/>
    <property type="project" value="TreeGrafter"/>
</dbReference>
<sequence>MTTEPKTPSAAIPEKHSSEDQNTSCSALFYLFQEVSKLASSDHNRFVDANSSSKWFVEASRKDPVEHKDEKMVNPCPTSKYLQTSLIPRFSCSQEKKMKMDNGTGRFHVLNQAKPHCESNSPWKVLSLINLQCKRLLHESDAQDFEPGLPSSTEAAVKGAPCDPQLAINGHFDNVIENCIEDRCRSHCCMKVGSGVVEDADSTVEASLKKQHGLKMVVSGNIDRQLEWSQKCRTSMLPTHIVSVQPDTQLTSNSHYQACVDLYTSTLNLDDNANVVLSSEPLPELPYSNSTVPAARPPLVVTKSIDKNCHSFTKQNDKVRACEPGRQRDTTDARSTSASMLDLSYSLSHTSTTTRDCTQSKEEPNLNPTSKWKTKTPRKQAHPCRSADSQDPDFQGVTFRMHTELDDTKEQCRLHITSKYSKDLWKTVRKPRVRRRPSHRFLKSSSSEEESELTANVLSVKVCASCCTRKTPMWRDAEDGTPLCNACGIRYKKYRVRCANCWHIPRKDSNSNSYCLKCGKCVKLTSAQKKRTS</sequence>
<organism evidence="5 6">
    <name type="scientific">Gouania willdenowi</name>
    <name type="common">Blunt-snouted clingfish</name>
    <name type="synonym">Lepadogaster willdenowi</name>
    <dbReference type="NCBI Taxonomy" id="441366"/>
    <lineage>
        <taxon>Eukaryota</taxon>
        <taxon>Metazoa</taxon>
        <taxon>Chordata</taxon>
        <taxon>Craniata</taxon>
        <taxon>Vertebrata</taxon>
        <taxon>Euteleostomi</taxon>
        <taxon>Actinopterygii</taxon>
        <taxon>Neopterygii</taxon>
        <taxon>Teleostei</taxon>
        <taxon>Neoteleostei</taxon>
        <taxon>Acanthomorphata</taxon>
        <taxon>Ovalentaria</taxon>
        <taxon>Blenniimorphae</taxon>
        <taxon>Blenniiformes</taxon>
        <taxon>Gobiesocoidei</taxon>
        <taxon>Gobiesocidae</taxon>
        <taxon>Gobiesocinae</taxon>
        <taxon>Gouania</taxon>
    </lineage>
</organism>
<feature type="compositionally biased region" description="Basic and acidic residues" evidence="3">
    <location>
        <begin position="318"/>
        <end position="332"/>
    </location>
</feature>
<evidence type="ECO:0000313" key="5">
    <source>
        <dbReference type="Ensembl" id="ENSGWIP00000021869.1"/>
    </source>
</evidence>
<feature type="domain" description="GATA-type" evidence="4">
    <location>
        <begin position="463"/>
        <end position="492"/>
    </location>
</feature>
<evidence type="ECO:0000313" key="6">
    <source>
        <dbReference type="Proteomes" id="UP000694680"/>
    </source>
</evidence>
<accession>A0A8C5EJD0</accession>
<reference evidence="5" key="1">
    <citation type="submission" date="2020-06" db="EMBL/GenBank/DDBJ databases">
        <authorList>
            <consortium name="Wellcome Sanger Institute Data Sharing"/>
        </authorList>
    </citation>
    <scope>NUCLEOTIDE SEQUENCE [LARGE SCALE GENOMIC DNA]</scope>
</reference>
<dbReference type="Pfam" id="PF00320">
    <property type="entry name" value="GATA"/>
    <property type="match status" value="1"/>
</dbReference>
<dbReference type="PANTHER" id="PTHR47341:SF1">
    <property type="entry name" value="GATA-TYPE ZINC FINGER PROTEIN 1"/>
    <property type="match status" value="1"/>
</dbReference>
<dbReference type="SMART" id="SM00401">
    <property type="entry name" value="ZnF_GATA"/>
    <property type="match status" value="1"/>
</dbReference>
<dbReference type="PANTHER" id="PTHR47341">
    <property type="entry name" value="GATA-TYPE ZINC FINGER PROTEIN 1"/>
    <property type="match status" value="1"/>
</dbReference>
<dbReference type="AlphaFoldDB" id="A0A8C5EJD0"/>
<dbReference type="GeneID" id="114468494"/>
<dbReference type="GO" id="GO:0007283">
    <property type="term" value="P:spermatogenesis"/>
    <property type="evidence" value="ECO:0007669"/>
    <property type="project" value="TreeGrafter"/>
</dbReference>
<name>A0A8C5EJD0_GOUWI</name>
<dbReference type="GO" id="GO:0005634">
    <property type="term" value="C:nucleus"/>
    <property type="evidence" value="ECO:0007669"/>
    <property type="project" value="TreeGrafter"/>
</dbReference>
<reference evidence="5" key="2">
    <citation type="submission" date="2025-08" db="UniProtKB">
        <authorList>
            <consortium name="Ensembl"/>
        </authorList>
    </citation>
    <scope>IDENTIFICATION</scope>
</reference>
<dbReference type="Ensembl" id="ENSGWIT00000023977.1">
    <property type="protein sequence ID" value="ENSGWIP00000021869.1"/>
    <property type="gene ID" value="ENSGWIG00000011764.1"/>
</dbReference>
<dbReference type="InterPro" id="IPR013088">
    <property type="entry name" value="Znf_NHR/GATA"/>
</dbReference>
<protein>
    <recommendedName>
        <fullName evidence="4">GATA-type domain-containing protein</fullName>
    </recommendedName>
</protein>
<feature type="compositionally biased region" description="Basic residues" evidence="3">
    <location>
        <begin position="372"/>
        <end position="382"/>
    </location>
</feature>
<dbReference type="SUPFAM" id="SSF57716">
    <property type="entry name" value="Glucocorticoid receptor-like (DNA-binding domain)"/>
    <property type="match status" value="1"/>
</dbReference>
<evidence type="ECO:0000259" key="4">
    <source>
        <dbReference type="PROSITE" id="PS50114"/>
    </source>
</evidence>
<keyword evidence="6" id="KW-1185">Reference proteome</keyword>
<reference evidence="5" key="3">
    <citation type="submission" date="2025-09" db="UniProtKB">
        <authorList>
            <consortium name="Ensembl"/>
        </authorList>
    </citation>
    <scope>IDENTIFICATION</scope>
</reference>
<dbReference type="RefSeq" id="XP_028311233.1">
    <property type="nucleotide sequence ID" value="XM_028455432.1"/>
</dbReference>
<keyword evidence="2" id="KW-0479">Metal-binding</keyword>
<dbReference type="Proteomes" id="UP000694680">
    <property type="component" value="Chromosome 1"/>
</dbReference>
<proteinExistence type="predicted"/>
<feature type="compositionally biased region" description="Low complexity" evidence="3">
    <location>
        <begin position="341"/>
        <end position="354"/>
    </location>
</feature>
<dbReference type="CDD" id="cd00202">
    <property type="entry name" value="ZnF_GATA"/>
    <property type="match status" value="1"/>
</dbReference>
<feature type="region of interest" description="Disordered" evidence="3">
    <location>
        <begin position="1"/>
        <end position="21"/>
    </location>
</feature>
<keyword evidence="1" id="KW-0539">Nucleus</keyword>
<dbReference type="PROSITE" id="PS50114">
    <property type="entry name" value="GATA_ZN_FINGER_2"/>
    <property type="match status" value="1"/>
</dbReference>
<dbReference type="GO" id="GO:0048599">
    <property type="term" value="P:oocyte development"/>
    <property type="evidence" value="ECO:0007669"/>
    <property type="project" value="TreeGrafter"/>
</dbReference>
<dbReference type="InterPro" id="IPR053116">
    <property type="entry name" value="GATA-type_Znf_Regulator"/>
</dbReference>
<dbReference type="CTD" id="100125288"/>
<dbReference type="OrthoDB" id="2162994at2759"/>